<protein>
    <submittedName>
        <fullName evidence="1">Uncharacterized protein</fullName>
    </submittedName>
</protein>
<evidence type="ECO:0000313" key="1">
    <source>
        <dbReference type="EMBL" id="KAI1701592.1"/>
    </source>
</evidence>
<dbReference type="Proteomes" id="UP001201812">
    <property type="component" value="Unassembled WGS sequence"/>
</dbReference>
<reference evidence="1" key="1">
    <citation type="submission" date="2022-01" db="EMBL/GenBank/DDBJ databases">
        <title>Genome Sequence Resource for Two Populations of Ditylenchus destructor, the Migratory Endoparasitic Phytonematode.</title>
        <authorList>
            <person name="Zhang H."/>
            <person name="Lin R."/>
            <person name="Xie B."/>
        </authorList>
    </citation>
    <scope>NUCLEOTIDE SEQUENCE</scope>
    <source>
        <strain evidence="1">BazhouSP</strain>
    </source>
</reference>
<proteinExistence type="predicted"/>
<dbReference type="AlphaFoldDB" id="A0AAD4R094"/>
<organism evidence="1 2">
    <name type="scientific">Ditylenchus destructor</name>
    <dbReference type="NCBI Taxonomy" id="166010"/>
    <lineage>
        <taxon>Eukaryota</taxon>
        <taxon>Metazoa</taxon>
        <taxon>Ecdysozoa</taxon>
        <taxon>Nematoda</taxon>
        <taxon>Chromadorea</taxon>
        <taxon>Rhabditida</taxon>
        <taxon>Tylenchina</taxon>
        <taxon>Tylenchomorpha</taxon>
        <taxon>Sphaerularioidea</taxon>
        <taxon>Anguinidae</taxon>
        <taxon>Anguininae</taxon>
        <taxon>Ditylenchus</taxon>
    </lineage>
</organism>
<sequence>MLHSSTRRMLGDAFVKLVIDMRSSTEQQIPIQQNVNYIERSAVFMWDKCRLYVQMAPGGDRKECHEKANFEEERPNLAKLLSLMIRLIGKKPTVQLRLTKVLKYYGTVKGFKLNCYLPTLMVPDESGDWRTYALRSKVGRGDKFDIGITKL</sequence>
<keyword evidence="2" id="KW-1185">Reference proteome</keyword>
<evidence type="ECO:0000313" key="2">
    <source>
        <dbReference type="Proteomes" id="UP001201812"/>
    </source>
</evidence>
<dbReference type="EMBL" id="JAKKPZ010000115">
    <property type="protein sequence ID" value="KAI1701592.1"/>
    <property type="molecule type" value="Genomic_DNA"/>
</dbReference>
<accession>A0AAD4R094</accession>
<gene>
    <name evidence="1" type="ORF">DdX_16006</name>
</gene>
<comment type="caution">
    <text evidence="1">The sequence shown here is derived from an EMBL/GenBank/DDBJ whole genome shotgun (WGS) entry which is preliminary data.</text>
</comment>
<name>A0AAD4R094_9BILA</name>